<dbReference type="Proteomes" id="UP000449547">
    <property type="component" value="Unassembled WGS sequence"/>
</dbReference>
<proteinExistence type="predicted"/>
<accession>A0A642UEA6</accession>
<feature type="region of interest" description="Disordered" evidence="1">
    <location>
        <begin position="1"/>
        <end position="148"/>
    </location>
</feature>
<dbReference type="OrthoDB" id="5598028at2759"/>
<feature type="region of interest" description="Disordered" evidence="1">
    <location>
        <begin position="305"/>
        <end position="326"/>
    </location>
</feature>
<evidence type="ECO:0000313" key="4">
    <source>
        <dbReference type="Proteomes" id="UP000449547"/>
    </source>
</evidence>
<comment type="caution">
    <text evidence="3">The sequence shown here is derived from an EMBL/GenBank/DDBJ whole genome shotgun (WGS) entry which is preliminary data.</text>
</comment>
<protein>
    <recommendedName>
        <fullName evidence="2">YMC020W-like alpha/beta hydrolase domain-containing protein</fullName>
    </recommendedName>
</protein>
<name>A0A642UEA6_DIURU</name>
<sequence>MAPSNWLPWGNKSAPDNATSSETAGAAGAAGAGDNDDDTGAPSAPPAPADYNEEGDVNDDDELPDDDHDTHGYGDNAEETDDGTNERDDGVNEEEEAGSRRRKGWTFWKSSHKESDDEDKGSPAPKPKSSKPSANTIIPLEEPEDAVLYKPHDNATQFERMNADKNTSGHTNCVVPDWDDCLPSQRAGLAAVLFGDPHSTQNHSASTSTGLAQPEQPAKVDLGGWREYLSSLSSRLGFGSSGLAAVVDSQIDPQSEDQSDAKRLEQEVNLLYEKTYKLYGKCLQKLPPRKRACLPNYSKHFDPTDGLWVPTSDSETEPNPEDISIQDDPMGNMLINHRRRQQHNQNHTATEIQTTTSGQLRKIKKILIIGVHGFFPTKMIRPIIGAPKGTSLKFANEAERAILRYCRENGLISEKDPNDLSIQKIALEKEGKIFDRVGFFTEVLIKWRQELNDADFIFIAAHSQGCVVSIILLARLIAMGILENPLYKRIGILGMAGINNGPFYGADSSLLMKAYSTIEHDSMLELFELTKFDSDQSVEYKQSMQIIVNCNVKICFIGSINDQLVPLYSALASHVFHPNIYRGCYIDHSSNTPAFIKKLVSLCCHLQNLGYFDNNVIKELSPSLAGPMTGGGHSKIYNDGKVYDIGLKFVLDTDDIVVPPAMKSVRFLGYDPKPHRRDILGVYGSLPQPYGGEDMGTMIVKIPESNQVYIKEFNVSKIGSNPYILPWCLRGLLFNIERNWPNTHRLLSVDSGKSMGTSGYDEINELHEDFEHWKPVTKQMKELKHRLNGMRVSKL</sequence>
<dbReference type="InterPro" id="IPR029058">
    <property type="entry name" value="AB_hydrolase_fold"/>
</dbReference>
<dbReference type="InterPro" id="IPR058933">
    <property type="entry name" value="YMC020W-like_ab_hydrolase"/>
</dbReference>
<dbReference type="VEuPathDB" id="FungiDB:DIURU_005202"/>
<gene>
    <name evidence="3" type="ORF">DIURU_005202</name>
</gene>
<dbReference type="GeneID" id="54783853"/>
<feature type="domain" description="YMC020W-like alpha/beta hydrolase" evidence="2">
    <location>
        <begin position="345"/>
        <end position="657"/>
    </location>
</feature>
<dbReference type="AlphaFoldDB" id="A0A642UEA6"/>
<dbReference type="InterPro" id="IPR058934">
    <property type="entry name" value="YMC020W-like"/>
</dbReference>
<reference evidence="3 4" key="1">
    <citation type="submission" date="2019-07" db="EMBL/GenBank/DDBJ databases">
        <title>Genome assembly of two rare yeast pathogens: Diutina rugosa and Trichomonascus ciferrii.</title>
        <authorList>
            <person name="Mixao V."/>
            <person name="Saus E."/>
            <person name="Hansen A."/>
            <person name="Lass-Flor C."/>
            <person name="Gabaldon T."/>
        </authorList>
    </citation>
    <scope>NUCLEOTIDE SEQUENCE [LARGE SCALE GENOMIC DNA]</scope>
    <source>
        <strain evidence="3 4">CBS 613</strain>
    </source>
</reference>
<evidence type="ECO:0000259" key="2">
    <source>
        <dbReference type="Pfam" id="PF26147"/>
    </source>
</evidence>
<organism evidence="3 4">
    <name type="scientific">Diutina rugosa</name>
    <name type="common">Yeast</name>
    <name type="synonym">Candida rugosa</name>
    <dbReference type="NCBI Taxonomy" id="5481"/>
    <lineage>
        <taxon>Eukaryota</taxon>
        <taxon>Fungi</taxon>
        <taxon>Dikarya</taxon>
        <taxon>Ascomycota</taxon>
        <taxon>Saccharomycotina</taxon>
        <taxon>Pichiomycetes</taxon>
        <taxon>Debaryomycetaceae</taxon>
        <taxon>Diutina</taxon>
    </lineage>
</organism>
<dbReference type="OMA" id="NIEKNWP"/>
<feature type="compositionally biased region" description="Low complexity" evidence="1">
    <location>
        <begin position="23"/>
        <end position="33"/>
    </location>
</feature>
<dbReference type="EMBL" id="SWFT01000156">
    <property type="protein sequence ID" value="KAA8897486.1"/>
    <property type="molecule type" value="Genomic_DNA"/>
</dbReference>
<dbReference type="SUPFAM" id="SSF53474">
    <property type="entry name" value="alpha/beta-Hydrolases"/>
    <property type="match status" value="1"/>
</dbReference>
<dbReference type="PANTHER" id="PTHR47349:SF1">
    <property type="entry name" value="AER328WP"/>
    <property type="match status" value="1"/>
</dbReference>
<evidence type="ECO:0000313" key="3">
    <source>
        <dbReference type="EMBL" id="KAA8897486.1"/>
    </source>
</evidence>
<keyword evidence="4" id="KW-1185">Reference proteome</keyword>
<dbReference type="Pfam" id="PF26147">
    <property type="entry name" value="AB_HYDROLASE_YMC0-YMC35"/>
    <property type="match status" value="1"/>
</dbReference>
<dbReference type="RefSeq" id="XP_034009997.1">
    <property type="nucleotide sequence ID" value="XM_034158159.1"/>
</dbReference>
<feature type="compositionally biased region" description="Acidic residues" evidence="1">
    <location>
        <begin position="51"/>
        <end position="67"/>
    </location>
</feature>
<evidence type="ECO:0000256" key="1">
    <source>
        <dbReference type="SAM" id="MobiDB-lite"/>
    </source>
</evidence>
<dbReference type="PANTHER" id="PTHR47349">
    <property type="entry name" value="CHROMOSOME 8, WHOLE GENOME SHOTGUN SEQUENCE"/>
    <property type="match status" value="1"/>
</dbReference>